<gene>
    <name evidence="7" type="ORF">EP164_04165</name>
</gene>
<feature type="transmembrane region" description="Helical" evidence="5">
    <location>
        <begin position="161"/>
        <end position="179"/>
    </location>
</feature>
<dbReference type="Proteomes" id="UP000307592">
    <property type="component" value="Unassembled WGS sequence"/>
</dbReference>
<evidence type="ECO:0000256" key="5">
    <source>
        <dbReference type="SAM" id="Phobius"/>
    </source>
</evidence>
<dbReference type="PANTHER" id="PTHR37422:SF17">
    <property type="entry name" value="O-ANTIGEN LIGASE"/>
    <property type="match status" value="1"/>
</dbReference>
<keyword evidence="3 5" id="KW-1133">Transmembrane helix</keyword>
<feature type="domain" description="O-antigen ligase-related" evidence="6">
    <location>
        <begin position="20"/>
        <end position="117"/>
    </location>
</feature>
<accession>A0A5C4RLK3</accession>
<evidence type="ECO:0000313" key="7">
    <source>
        <dbReference type="EMBL" id="TNH44704.1"/>
    </source>
</evidence>
<keyword evidence="4 5" id="KW-0472">Membrane</keyword>
<feature type="transmembrane region" description="Helical" evidence="5">
    <location>
        <begin position="100"/>
        <end position="124"/>
    </location>
</feature>
<dbReference type="AlphaFoldDB" id="A0A5C4RLK3"/>
<organism evidence="7 8">
    <name type="scientific">Photorhabdus luminescens subsp. sonorensis</name>
    <dbReference type="NCBI Taxonomy" id="1173677"/>
    <lineage>
        <taxon>Bacteria</taxon>
        <taxon>Pseudomonadati</taxon>
        <taxon>Pseudomonadota</taxon>
        <taxon>Gammaproteobacteria</taxon>
        <taxon>Enterobacterales</taxon>
        <taxon>Morganellaceae</taxon>
        <taxon>Photorhabdus</taxon>
    </lineage>
</organism>
<sequence length="186" mass="20912">MINTVRNDGFIITLITGVAIFSVVKLHKNSNESILLTKMEQLDSSHRYENGTQGSALTLILKNPILGYGAGNEVYNSIYNDNVINHQEWIFKSSLGPHNIYLTVWFSSGIVGFLSFLYLIFIYIKESTTLILSKNKYTKQISIMLMASFVGYFIVRGNFESVHLNILGIYLGFLISVIANNGSRLD</sequence>
<dbReference type="EMBL" id="SBIJ01000004">
    <property type="protein sequence ID" value="TNH44704.1"/>
    <property type="molecule type" value="Genomic_DNA"/>
</dbReference>
<keyword evidence="2 5" id="KW-0812">Transmembrane</keyword>
<dbReference type="InterPro" id="IPR051533">
    <property type="entry name" value="WaaL-like"/>
</dbReference>
<dbReference type="PANTHER" id="PTHR37422">
    <property type="entry name" value="TEICHURONIC ACID BIOSYNTHESIS PROTEIN TUAE"/>
    <property type="match status" value="1"/>
</dbReference>
<reference evidence="7 8" key="1">
    <citation type="submission" date="2019-01" db="EMBL/GenBank/DDBJ databases">
        <title>Draft genome assembly of Photorhabdus luminescens subsp. sonorensis Caborca.</title>
        <authorList>
            <person name="Duong D.A."/>
            <person name="Espinosa-Artiles P."/>
            <person name="Orozco R.A."/>
            <person name="Molnar I."/>
            <person name="Stock P."/>
        </authorList>
    </citation>
    <scope>NUCLEOTIDE SEQUENCE [LARGE SCALE GENOMIC DNA]</scope>
    <source>
        <strain evidence="7 8">Caborca</strain>
    </source>
</reference>
<evidence type="ECO:0000259" key="6">
    <source>
        <dbReference type="Pfam" id="PF04932"/>
    </source>
</evidence>
<name>A0A5C4RLK3_PHOLU</name>
<comment type="caution">
    <text evidence="7">The sequence shown here is derived from an EMBL/GenBank/DDBJ whole genome shotgun (WGS) entry which is preliminary data.</text>
</comment>
<evidence type="ECO:0000313" key="8">
    <source>
        <dbReference type="Proteomes" id="UP000307592"/>
    </source>
</evidence>
<feature type="transmembrane region" description="Helical" evidence="5">
    <location>
        <begin position="136"/>
        <end position="155"/>
    </location>
</feature>
<proteinExistence type="predicted"/>
<protein>
    <recommendedName>
        <fullName evidence="6">O-antigen ligase-related domain-containing protein</fullName>
    </recommendedName>
</protein>
<evidence type="ECO:0000256" key="4">
    <source>
        <dbReference type="ARBA" id="ARBA00023136"/>
    </source>
</evidence>
<evidence type="ECO:0000256" key="3">
    <source>
        <dbReference type="ARBA" id="ARBA00022989"/>
    </source>
</evidence>
<comment type="subcellular location">
    <subcellularLocation>
        <location evidence="1">Membrane</location>
        <topology evidence="1">Multi-pass membrane protein</topology>
    </subcellularLocation>
</comment>
<evidence type="ECO:0000256" key="1">
    <source>
        <dbReference type="ARBA" id="ARBA00004141"/>
    </source>
</evidence>
<dbReference type="GO" id="GO:0016020">
    <property type="term" value="C:membrane"/>
    <property type="evidence" value="ECO:0007669"/>
    <property type="project" value="UniProtKB-SubCell"/>
</dbReference>
<dbReference type="InterPro" id="IPR007016">
    <property type="entry name" value="O-antigen_ligase-rel_domated"/>
</dbReference>
<feature type="transmembrane region" description="Helical" evidence="5">
    <location>
        <begin position="9"/>
        <end position="27"/>
    </location>
</feature>
<evidence type="ECO:0000256" key="2">
    <source>
        <dbReference type="ARBA" id="ARBA00022692"/>
    </source>
</evidence>
<dbReference type="Pfam" id="PF04932">
    <property type="entry name" value="Wzy_C"/>
    <property type="match status" value="1"/>
</dbReference>